<reference evidence="1" key="1">
    <citation type="journal article" date="2020" name="Nature">
        <title>Giant virus diversity and host interactions through global metagenomics.</title>
        <authorList>
            <person name="Schulz F."/>
            <person name="Roux S."/>
            <person name="Paez-Espino D."/>
            <person name="Jungbluth S."/>
            <person name="Walsh D.A."/>
            <person name="Denef V.J."/>
            <person name="McMahon K.D."/>
            <person name="Konstantinidis K.T."/>
            <person name="Eloe-Fadrosh E.A."/>
            <person name="Kyrpides N.C."/>
            <person name="Woyke T."/>
        </authorList>
    </citation>
    <scope>NUCLEOTIDE SEQUENCE</scope>
    <source>
        <strain evidence="1">GVMAG-M-3300023174-57</strain>
    </source>
</reference>
<accession>A0A6C0DSW4</accession>
<dbReference type="EMBL" id="MN739666">
    <property type="protein sequence ID" value="QHT19460.1"/>
    <property type="molecule type" value="Genomic_DNA"/>
</dbReference>
<name>A0A6C0DSW4_9ZZZZ</name>
<sequence>MLQFDDYRAHTQSLRTLIKTEFASTHSRTWRYRYTDLLPICEIRGLHTKPPPTNAVGYVTFHSKYCSSENPGWRTHNENAYLLADGTFVSDGNDRVLSVALPKWLWSING</sequence>
<protein>
    <submittedName>
        <fullName evidence="1">Uncharacterized protein</fullName>
    </submittedName>
</protein>
<proteinExistence type="predicted"/>
<evidence type="ECO:0000313" key="1">
    <source>
        <dbReference type="EMBL" id="QHT19460.1"/>
    </source>
</evidence>
<organism evidence="1">
    <name type="scientific">viral metagenome</name>
    <dbReference type="NCBI Taxonomy" id="1070528"/>
    <lineage>
        <taxon>unclassified sequences</taxon>
        <taxon>metagenomes</taxon>
        <taxon>organismal metagenomes</taxon>
    </lineage>
</organism>
<dbReference type="AlphaFoldDB" id="A0A6C0DSW4"/>